<protein>
    <submittedName>
        <fullName evidence="1">Uncharacterized protein</fullName>
    </submittedName>
</protein>
<dbReference type="EMBL" id="CM023481">
    <property type="protein sequence ID" value="KAH6943845.1"/>
    <property type="molecule type" value="Genomic_DNA"/>
</dbReference>
<gene>
    <name evidence="1" type="ORF">HPB50_000162</name>
</gene>
<keyword evidence="2" id="KW-1185">Reference proteome</keyword>
<proteinExistence type="predicted"/>
<comment type="caution">
    <text evidence="1">The sequence shown here is derived from an EMBL/GenBank/DDBJ whole genome shotgun (WGS) entry which is preliminary data.</text>
</comment>
<organism evidence="1 2">
    <name type="scientific">Hyalomma asiaticum</name>
    <name type="common">Tick</name>
    <dbReference type="NCBI Taxonomy" id="266040"/>
    <lineage>
        <taxon>Eukaryota</taxon>
        <taxon>Metazoa</taxon>
        <taxon>Ecdysozoa</taxon>
        <taxon>Arthropoda</taxon>
        <taxon>Chelicerata</taxon>
        <taxon>Arachnida</taxon>
        <taxon>Acari</taxon>
        <taxon>Parasitiformes</taxon>
        <taxon>Ixodida</taxon>
        <taxon>Ixodoidea</taxon>
        <taxon>Ixodidae</taxon>
        <taxon>Hyalomminae</taxon>
        <taxon>Hyalomma</taxon>
    </lineage>
</organism>
<accession>A0ACB7TAH6</accession>
<reference evidence="1" key="1">
    <citation type="submission" date="2020-05" db="EMBL/GenBank/DDBJ databases">
        <title>Large-scale comparative analyses of tick genomes elucidate their genetic diversity and vector capacities.</title>
        <authorList>
            <person name="Jia N."/>
            <person name="Wang J."/>
            <person name="Shi W."/>
            <person name="Du L."/>
            <person name="Sun Y."/>
            <person name="Zhan W."/>
            <person name="Jiang J."/>
            <person name="Wang Q."/>
            <person name="Zhang B."/>
            <person name="Ji P."/>
            <person name="Sakyi L.B."/>
            <person name="Cui X."/>
            <person name="Yuan T."/>
            <person name="Jiang B."/>
            <person name="Yang W."/>
            <person name="Lam T.T.-Y."/>
            <person name="Chang Q."/>
            <person name="Ding S."/>
            <person name="Wang X."/>
            <person name="Zhu J."/>
            <person name="Ruan X."/>
            <person name="Zhao L."/>
            <person name="Wei J."/>
            <person name="Que T."/>
            <person name="Du C."/>
            <person name="Cheng J."/>
            <person name="Dai P."/>
            <person name="Han X."/>
            <person name="Huang E."/>
            <person name="Gao Y."/>
            <person name="Liu J."/>
            <person name="Shao H."/>
            <person name="Ye R."/>
            <person name="Li L."/>
            <person name="Wei W."/>
            <person name="Wang X."/>
            <person name="Wang C."/>
            <person name="Yang T."/>
            <person name="Huo Q."/>
            <person name="Li W."/>
            <person name="Guo W."/>
            <person name="Chen H."/>
            <person name="Zhou L."/>
            <person name="Ni X."/>
            <person name="Tian J."/>
            <person name="Zhou Y."/>
            <person name="Sheng Y."/>
            <person name="Liu T."/>
            <person name="Pan Y."/>
            <person name="Xia L."/>
            <person name="Li J."/>
            <person name="Zhao F."/>
            <person name="Cao W."/>
        </authorList>
    </citation>
    <scope>NUCLEOTIDE SEQUENCE</scope>
    <source>
        <strain evidence="1">Hyas-2018</strain>
    </source>
</reference>
<sequence length="79" mass="8590">MLNNDDPSGRLFLISTKARSLGTDVVGANSVVHMDASWNPTREVQAILRVYGFGQKKPVFVCTVDGLDVNRLPAAMLKS</sequence>
<evidence type="ECO:0000313" key="2">
    <source>
        <dbReference type="Proteomes" id="UP000821845"/>
    </source>
</evidence>
<dbReference type="Proteomes" id="UP000821845">
    <property type="component" value="Chromosome 1"/>
</dbReference>
<evidence type="ECO:0000313" key="1">
    <source>
        <dbReference type="EMBL" id="KAH6943845.1"/>
    </source>
</evidence>
<name>A0ACB7TAH6_HYAAI</name>